<organism evidence="1 2">
    <name type="scientific">Nostoc flagelliforme FACHB-838</name>
    <dbReference type="NCBI Taxonomy" id="2692904"/>
    <lineage>
        <taxon>Bacteria</taxon>
        <taxon>Bacillati</taxon>
        <taxon>Cyanobacteriota</taxon>
        <taxon>Cyanophyceae</taxon>
        <taxon>Nostocales</taxon>
        <taxon>Nostocaceae</taxon>
        <taxon>Nostoc</taxon>
    </lineage>
</organism>
<name>A0ABR8DV19_9NOSO</name>
<evidence type="ECO:0000313" key="1">
    <source>
        <dbReference type="EMBL" id="MBD2533259.1"/>
    </source>
</evidence>
<reference evidence="1 2" key="1">
    <citation type="journal article" date="2020" name="ISME J.">
        <title>Comparative genomics reveals insights into cyanobacterial evolution and habitat adaptation.</title>
        <authorList>
            <person name="Chen M.Y."/>
            <person name="Teng W.K."/>
            <person name="Zhao L."/>
            <person name="Hu C.X."/>
            <person name="Zhou Y.K."/>
            <person name="Han B.P."/>
            <person name="Song L.R."/>
            <person name="Shu W.S."/>
        </authorList>
    </citation>
    <scope>NUCLEOTIDE SEQUENCE [LARGE SCALE GENOMIC DNA]</scope>
    <source>
        <strain evidence="1 2">FACHB-838</strain>
    </source>
</reference>
<keyword evidence="2" id="KW-1185">Reference proteome</keyword>
<proteinExistence type="predicted"/>
<dbReference type="EMBL" id="JACJSI010000088">
    <property type="protein sequence ID" value="MBD2533259.1"/>
    <property type="molecule type" value="Genomic_DNA"/>
</dbReference>
<protein>
    <recommendedName>
        <fullName evidence="3">Transposase</fullName>
    </recommendedName>
</protein>
<gene>
    <name evidence="1" type="ORF">H6G97_28285</name>
</gene>
<accession>A0ABR8DV19</accession>
<dbReference type="RefSeq" id="WP_190943842.1">
    <property type="nucleotide sequence ID" value="NZ_JACJSI010000088.1"/>
</dbReference>
<comment type="caution">
    <text evidence="1">The sequence shown here is derived from an EMBL/GenBank/DDBJ whole genome shotgun (WGS) entry which is preliminary data.</text>
</comment>
<dbReference type="Proteomes" id="UP000623440">
    <property type="component" value="Unassembled WGS sequence"/>
</dbReference>
<sequence>MTRTFCFRQIGRLRAHRRSNVELTFYFCADYDITFLLTELPGVKLEVVDACDFCI</sequence>
<evidence type="ECO:0000313" key="2">
    <source>
        <dbReference type="Proteomes" id="UP000623440"/>
    </source>
</evidence>
<evidence type="ECO:0008006" key="3">
    <source>
        <dbReference type="Google" id="ProtNLM"/>
    </source>
</evidence>